<reference evidence="2" key="1">
    <citation type="submission" date="2009-04" db="EMBL/GenBank/DDBJ databases">
        <authorList>
            <person name="Weinstock G."/>
            <person name="Sodergren E."/>
            <person name="Clifton S."/>
            <person name="Fulton L."/>
            <person name="Fulton B."/>
            <person name="Courtney L."/>
            <person name="Fronick C."/>
            <person name="Harrison M."/>
            <person name="Strong C."/>
            <person name="Farmer C."/>
            <person name="Delahaunty K."/>
            <person name="Markovic C."/>
            <person name="Hall O."/>
            <person name="Minx P."/>
            <person name="Tomlinson C."/>
            <person name="Mitreva M."/>
            <person name="Nelson J."/>
            <person name="Hou S."/>
            <person name="Wollam A."/>
            <person name="Pepin K.H."/>
            <person name="Johnson M."/>
            <person name="Bhonagiri V."/>
            <person name="Nash W.E."/>
            <person name="Warren W."/>
            <person name="Chinwalla A."/>
            <person name="Mardis E.R."/>
            <person name="Wilson R.K."/>
        </authorList>
    </citation>
    <scope>NUCLEOTIDE SEQUENCE [LARGE SCALE GENOMIC DNA]</scope>
    <source>
        <strain evidence="2">DSM 20098</strain>
    </source>
</reference>
<dbReference type="AlphaFoldDB" id="C4FH80"/>
<feature type="region of interest" description="Disordered" evidence="1">
    <location>
        <begin position="258"/>
        <end position="282"/>
    </location>
</feature>
<organism evidence="2 3">
    <name type="scientific">Bifidobacterium angulatum DSM 20098 = JCM 7096</name>
    <dbReference type="NCBI Taxonomy" id="518635"/>
    <lineage>
        <taxon>Bacteria</taxon>
        <taxon>Bacillati</taxon>
        <taxon>Actinomycetota</taxon>
        <taxon>Actinomycetes</taxon>
        <taxon>Bifidobacteriales</taxon>
        <taxon>Bifidobacteriaceae</taxon>
        <taxon>Bifidobacterium</taxon>
    </lineage>
</organism>
<dbReference type="HOGENOM" id="CLU_870617_0_0_11"/>
<evidence type="ECO:0000313" key="2">
    <source>
        <dbReference type="EMBL" id="EEP20393.1"/>
    </source>
</evidence>
<evidence type="ECO:0000313" key="3">
    <source>
        <dbReference type="Proteomes" id="UP000006408"/>
    </source>
</evidence>
<sequence>MGGMMTIALNETEIRRIADLPEVREAARSAEELTALWPLGSALQMDNDAKYTEDLQVRFTLAFARVLTGMDVTPADAEFVYEGADAIPGRPQAIVDALLAADEAYEVMEDYARDRETDLVAEAAQALGAGWGNDTVLAVNDAIASATSYAAQVANAPMAERFAAALAVCDALLGVVSAGVGDAHEAAVRSLPVLLYVNEWREECAVPRICLTDEQILGLAEVRWNASDTMGATVEFIAPLAAAEWRRHRENVLWDPDEAKQRAKAEDEERNKRELAAKFADK</sequence>
<evidence type="ECO:0000256" key="1">
    <source>
        <dbReference type="SAM" id="MobiDB-lite"/>
    </source>
</evidence>
<dbReference type="PATRIC" id="fig|518635.7.peg.1536"/>
<dbReference type="Proteomes" id="UP000006408">
    <property type="component" value="Unassembled WGS sequence"/>
</dbReference>
<comment type="caution">
    <text evidence="2">The sequence shown here is derived from an EMBL/GenBank/DDBJ whole genome shotgun (WGS) entry which is preliminary data.</text>
</comment>
<dbReference type="STRING" id="1683.Bang102_003510"/>
<accession>C4FH80</accession>
<gene>
    <name evidence="2" type="ORF">BIFANG_03714</name>
</gene>
<keyword evidence="3" id="KW-1185">Reference proteome</keyword>
<name>C4FH80_9BIFI</name>
<dbReference type="eggNOG" id="ENOG5032K3E">
    <property type="taxonomic scope" value="Bacteria"/>
</dbReference>
<protein>
    <submittedName>
        <fullName evidence="2">Uncharacterized protein</fullName>
    </submittedName>
</protein>
<dbReference type="EMBL" id="ABYS02000013">
    <property type="protein sequence ID" value="EEP20393.1"/>
    <property type="molecule type" value="Genomic_DNA"/>
</dbReference>
<proteinExistence type="predicted"/>